<dbReference type="GO" id="GO:0006364">
    <property type="term" value="P:rRNA processing"/>
    <property type="evidence" value="ECO:0007669"/>
    <property type="project" value="UniProtKB-KW"/>
</dbReference>
<reference evidence="7" key="1">
    <citation type="journal article" date="2013" name="Genome Biol. Evol.">
        <title>Punctuated emergences of genetic and phenotypic innovations in eumetazoan, bilaterian, euteleostome, and hominidae ancestors.</title>
        <authorList>
            <person name="Wenger Y."/>
            <person name="Galliot B."/>
        </authorList>
    </citation>
    <scope>NUCLEOTIDE SEQUENCE</scope>
    <source>
        <tissue evidence="7">Whole animals</tissue>
    </source>
</reference>
<gene>
    <name evidence="7" type="primary">UTP11L</name>
</gene>
<proteinExistence type="evidence at transcript level"/>
<name>T2M327_HYDVU</name>
<evidence type="ECO:0000313" key="7">
    <source>
        <dbReference type="EMBL" id="CDG66407.1"/>
    </source>
</evidence>
<dbReference type="InterPro" id="IPR007144">
    <property type="entry name" value="SSU_processome_Utp11"/>
</dbReference>
<evidence type="ECO:0000256" key="1">
    <source>
        <dbReference type="ARBA" id="ARBA00004604"/>
    </source>
</evidence>
<sequence length="257" mass="30290">MVYATVGLNIVKMASLKAAMKSGQKTHRERSQLSGRKHLGLLEKKKDYLLRAKNFHQKENTLKKLKQKALEKNPDEFYFQMINQKTKEGVHVLPQNVKKYTSEQIKLLKTQDLNYLNMKCNVEANKVKKMQSDLHMIDMADTQERNHIFFVDTKKECNEFNAAEKFDTFPELLSRKHNIPTRQMLMDPSSQFVNSQSEKQTQLSYAALEKRIQREDKLVQTREALALQRQLMGKGTVSKRKFDKKKPTYKWKKQRKH</sequence>
<dbReference type="PIRSF" id="PIRSF015952">
    <property type="entry name" value="U3snoRNP11"/>
    <property type="match status" value="1"/>
</dbReference>
<comment type="subcellular location">
    <subcellularLocation>
        <location evidence="1">Nucleus</location>
        <location evidence="1">Nucleolus</location>
    </subcellularLocation>
</comment>
<dbReference type="PANTHER" id="PTHR12838">
    <property type="entry name" value="U3 SMALL NUCLEOLAR RNA-ASSOCIATED PROTEIN 11"/>
    <property type="match status" value="1"/>
</dbReference>
<dbReference type="OrthoDB" id="29058at2759"/>
<dbReference type="Pfam" id="PF03998">
    <property type="entry name" value="Utp11"/>
    <property type="match status" value="1"/>
</dbReference>
<feature type="region of interest" description="Disordered" evidence="6">
    <location>
        <begin position="232"/>
        <end position="257"/>
    </location>
</feature>
<feature type="non-terminal residue" evidence="7">
    <location>
        <position position="1"/>
    </location>
</feature>
<evidence type="ECO:0000256" key="2">
    <source>
        <dbReference type="ARBA" id="ARBA00008105"/>
    </source>
</evidence>
<keyword evidence="4" id="KW-0698">rRNA processing</keyword>
<dbReference type="PANTHER" id="PTHR12838:SF0">
    <property type="entry name" value="U3 SMALL NUCLEOLAR RNA-ASSOCIATED PROTEIN 11-RELATED"/>
    <property type="match status" value="1"/>
</dbReference>
<accession>T2M327</accession>
<comment type="similarity">
    <text evidence="2">Belongs to the UTP11 family.</text>
</comment>
<evidence type="ECO:0000256" key="3">
    <source>
        <dbReference type="ARBA" id="ARBA00020121"/>
    </source>
</evidence>
<dbReference type="AlphaFoldDB" id="T2M327"/>
<feature type="compositionally biased region" description="Basic residues" evidence="6">
    <location>
        <begin position="237"/>
        <end position="257"/>
    </location>
</feature>
<dbReference type="GO" id="GO:0032040">
    <property type="term" value="C:small-subunit processome"/>
    <property type="evidence" value="ECO:0007669"/>
    <property type="project" value="InterPro"/>
</dbReference>
<protein>
    <recommendedName>
        <fullName evidence="3">Probable U3 small nucleolar RNA-associated protein 11</fullName>
    </recommendedName>
</protein>
<dbReference type="EMBL" id="HAAD01000175">
    <property type="protein sequence ID" value="CDG66407.1"/>
    <property type="molecule type" value="mRNA"/>
</dbReference>
<evidence type="ECO:0000256" key="4">
    <source>
        <dbReference type="ARBA" id="ARBA00022552"/>
    </source>
</evidence>
<organism evidence="7">
    <name type="scientific">Hydra vulgaris</name>
    <name type="common">Hydra</name>
    <name type="synonym">Hydra attenuata</name>
    <dbReference type="NCBI Taxonomy" id="6087"/>
    <lineage>
        <taxon>Eukaryota</taxon>
        <taxon>Metazoa</taxon>
        <taxon>Cnidaria</taxon>
        <taxon>Hydrozoa</taxon>
        <taxon>Hydroidolina</taxon>
        <taxon>Anthoathecata</taxon>
        <taxon>Aplanulata</taxon>
        <taxon>Hydridae</taxon>
        <taxon>Hydra</taxon>
    </lineage>
</organism>
<evidence type="ECO:0000256" key="6">
    <source>
        <dbReference type="SAM" id="MobiDB-lite"/>
    </source>
</evidence>
<evidence type="ECO:0000256" key="5">
    <source>
        <dbReference type="ARBA" id="ARBA00023242"/>
    </source>
</evidence>
<keyword evidence="5" id="KW-0539">Nucleus</keyword>